<reference evidence="1 2" key="1">
    <citation type="submission" date="2016-01" db="EMBL/GenBank/DDBJ databases">
        <title>Molecular Mechanisms for transfer of large genomic segments between Enterococcus faecium strains.</title>
        <authorList>
            <person name="Garcia-Solache M.A."/>
            <person name="Lebreton F."/>
            <person name="Mclaughlin R.E."/>
            <person name="Whiteaker J.D."/>
            <person name="Gilmore M.S."/>
            <person name="Rice L.B."/>
        </authorList>
    </citation>
    <scope>NUCLEOTIDE SEQUENCE [LARGE SCALE GENOMIC DNA]</scope>
    <source>
        <strain evidence="1 2">D344RRF x C68</strain>
    </source>
</reference>
<name>A0A132P6X8_ENTFC</name>
<gene>
    <name evidence="1" type="ORF">AWT83_05810</name>
</gene>
<comment type="caution">
    <text evidence="1">The sequence shown here is derived from an EMBL/GenBank/DDBJ whole genome shotgun (WGS) entry which is preliminary data.</text>
</comment>
<dbReference type="AlphaFoldDB" id="A0A132P6X8"/>
<accession>A0A132P6X8</accession>
<proteinExistence type="predicted"/>
<protein>
    <submittedName>
        <fullName evidence="1">Uncharacterized protein</fullName>
    </submittedName>
</protein>
<sequence length="73" mass="8554">MKQNKKTPSAKGALITLNFKDQKFSAVVDEIHPQEHQKNSFATDEKKTQKRSEKVLRIIQFLLEKIRHFGNLF</sequence>
<organism evidence="1 2">
    <name type="scientific">Enterococcus faecium</name>
    <name type="common">Streptococcus faecium</name>
    <dbReference type="NCBI Taxonomy" id="1352"/>
    <lineage>
        <taxon>Bacteria</taxon>
        <taxon>Bacillati</taxon>
        <taxon>Bacillota</taxon>
        <taxon>Bacilli</taxon>
        <taxon>Lactobacillales</taxon>
        <taxon>Enterococcaceae</taxon>
        <taxon>Enterococcus</taxon>
    </lineage>
</organism>
<evidence type="ECO:0000313" key="2">
    <source>
        <dbReference type="Proteomes" id="UP000070452"/>
    </source>
</evidence>
<dbReference type="RefSeq" id="WP_002341960.1">
    <property type="nucleotide sequence ID" value="NZ_CABGJP010000003.1"/>
</dbReference>
<dbReference type="Proteomes" id="UP000070452">
    <property type="component" value="Unassembled WGS sequence"/>
</dbReference>
<evidence type="ECO:0000313" key="1">
    <source>
        <dbReference type="EMBL" id="KWX18007.1"/>
    </source>
</evidence>
<dbReference type="EMBL" id="LRHK01000001">
    <property type="protein sequence ID" value="KWX18007.1"/>
    <property type="molecule type" value="Genomic_DNA"/>
</dbReference>